<reference evidence="1" key="1">
    <citation type="submission" date="2020-04" db="EMBL/GenBank/DDBJ databases">
        <authorList>
            <person name="Chiriac C."/>
            <person name="Salcher M."/>
            <person name="Ghai R."/>
            <person name="Kavagutti S V."/>
        </authorList>
    </citation>
    <scope>NUCLEOTIDE SEQUENCE</scope>
</reference>
<organism evidence="1">
    <name type="scientific">uncultured Caudovirales phage</name>
    <dbReference type="NCBI Taxonomy" id="2100421"/>
    <lineage>
        <taxon>Viruses</taxon>
        <taxon>Duplodnaviria</taxon>
        <taxon>Heunggongvirae</taxon>
        <taxon>Uroviricota</taxon>
        <taxon>Caudoviricetes</taxon>
        <taxon>Peduoviridae</taxon>
        <taxon>Maltschvirus</taxon>
        <taxon>Maltschvirus maltsch</taxon>
    </lineage>
</organism>
<proteinExistence type="predicted"/>
<evidence type="ECO:0000313" key="1">
    <source>
        <dbReference type="EMBL" id="CAB4157687.1"/>
    </source>
</evidence>
<protein>
    <submittedName>
        <fullName evidence="1">Uncharacterized protein</fullName>
    </submittedName>
</protein>
<sequence length="97" mass="11312">MNRARVASNLVKMTWMRNHQAFATTDLDINVVDWKTIDKEEWSRTEKVLVEVLRFINCGESLIRLSELNLLSQDEQKIVALSLNMLYNDMGLEENLV</sequence>
<dbReference type="EMBL" id="LR796659">
    <property type="protein sequence ID" value="CAB4157687.1"/>
    <property type="molecule type" value="Genomic_DNA"/>
</dbReference>
<gene>
    <name evidence="1" type="ORF">UFOVP688_41</name>
</gene>
<name>A0A6J5NFY4_9CAUD</name>
<accession>A0A6J5NFY4</accession>